<dbReference type="AlphaFoldDB" id="A0ABD3WRE9"/>
<keyword evidence="2" id="KW-1133">Transmembrane helix</keyword>
<protein>
    <submittedName>
        <fullName evidence="3">Uncharacterized protein</fullName>
    </submittedName>
</protein>
<organism evidence="3 4">
    <name type="scientific">Sinanodonta woodiana</name>
    <name type="common">Chinese pond mussel</name>
    <name type="synonym">Anodonta woodiana</name>
    <dbReference type="NCBI Taxonomy" id="1069815"/>
    <lineage>
        <taxon>Eukaryota</taxon>
        <taxon>Metazoa</taxon>
        <taxon>Spiralia</taxon>
        <taxon>Lophotrochozoa</taxon>
        <taxon>Mollusca</taxon>
        <taxon>Bivalvia</taxon>
        <taxon>Autobranchia</taxon>
        <taxon>Heteroconchia</taxon>
        <taxon>Palaeoheterodonta</taxon>
        <taxon>Unionida</taxon>
        <taxon>Unionoidea</taxon>
        <taxon>Unionidae</taxon>
        <taxon>Unioninae</taxon>
        <taxon>Sinanodonta</taxon>
    </lineage>
</organism>
<feature type="transmembrane region" description="Helical" evidence="2">
    <location>
        <begin position="48"/>
        <end position="68"/>
    </location>
</feature>
<dbReference type="Proteomes" id="UP001634394">
    <property type="component" value="Unassembled WGS sequence"/>
</dbReference>
<keyword evidence="2" id="KW-0812">Transmembrane</keyword>
<reference evidence="3 4" key="1">
    <citation type="submission" date="2024-11" db="EMBL/GenBank/DDBJ databases">
        <title>Chromosome-level genome assembly of the freshwater bivalve Anodonta woodiana.</title>
        <authorList>
            <person name="Chen X."/>
        </authorList>
    </citation>
    <scope>NUCLEOTIDE SEQUENCE [LARGE SCALE GENOMIC DNA]</scope>
    <source>
        <strain evidence="3">MN2024</strain>
        <tissue evidence="3">Gills</tissue>
    </source>
</reference>
<evidence type="ECO:0000313" key="4">
    <source>
        <dbReference type="Proteomes" id="UP001634394"/>
    </source>
</evidence>
<keyword evidence="2" id="KW-0472">Membrane</keyword>
<gene>
    <name evidence="3" type="ORF">ACJMK2_033281</name>
</gene>
<proteinExistence type="predicted"/>
<evidence type="ECO:0000256" key="2">
    <source>
        <dbReference type="SAM" id="Phobius"/>
    </source>
</evidence>
<name>A0ABD3WRE9_SINWO</name>
<feature type="region of interest" description="Disordered" evidence="1">
    <location>
        <begin position="140"/>
        <end position="339"/>
    </location>
</feature>
<dbReference type="EMBL" id="JBJQND010000005">
    <property type="protein sequence ID" value="KAL3875317.1"/>
    <property type="molecule type" value="Genomic_DNA"/>
</dbReference>
<accession>A0ABD3WRE9</accession>
<comment type="caution">
    <text evidence="3">The sequence shown here is derived from an EMBL/GenBank/DDBJ whole genome shotgun (WGS) entry which is preliminary data.</text>
</comment>
<keyword evidence="4" id="KW-1185">Reference proteome</keyword>
<evidence type="ECO:0000313" key="3">
    <source>
        <dbReference type="EMBL" id="KAL3875317.1"/>
    </source>
</evidence>
<feature type="transmembrane region" description="Helical" evidence="2">
    <location>
        <begin position="80"/>
        <end position="102"/>
    </location>
</feature>
<sequence length="368" mass="45329">MKPKTRKPKESDKDTVVAYHEFVQGRIQDELNGVDFGPGHIPCTIAKWLFVFAALNLIVGILVVGLRYRHVYLWDWNDQFLGPFFFIMFLLCSGLATWLILFAKRRANAYRRDLVFRPKGDYGVMVVHKSVMHYDGKYKSDLKSGTNPHNVKHPYRNANNGYQNRAYKNDRNGYASDEKRRPEDDRRRPEDDNKRRRPDYDEKRPDDDRRRREGERRRPPEDPEERARWEEERRRRHEQNRPPDDPEERARWEEDRRRRQERRRPPDDPEKRALWEEERRRRQEQNRRPPDDPEKRALWEEERRRRQEQNRRPPDDPEERAQWEARRRRQDEERRRRKEKMLAEEELARFCLEAELPVYWYLYKVGLT</sequence>
<feature type="compositionally biased region" description="Basic and acidic residues" evidence="1">
    <location>
        <begin position="167"/>
        <end position="339"/>
    </location>
</feature>
<evidence type="ECO:0000256" key="1">
    <source>
        <dbReference type="SAM" id="MobiDB-lite"/>
    </source>
</evidence>